<name>A0A8S3ZAB9_9EUPU</name>
<evidence type="ECO:0000313" key="16">
    <source>
        <dbReference type="Proteomes" id="UP000678393"/>
    </source>
</evidence>
<accession>A0A8S3ZAB9</accession>
<dbReference type="GO" id="GO:0004674">
    <property type="term" value="F:protein serine/threonine kinase activity"/>
    <property type="evidence" value="ECO:0007669"/>
    <property type="project" value="UniProtKB-KW"/>
</dbReference>
<evidence type="ECO:0000256" key="8">
    <source>
        <dbReference type="PIRSR" id="PIRSR630616-1"/>
    </source>
</evidence>
<comment type="catalytic activity">
    <reaction evidence="7">
        <text>L-seryl-[protein] + ATP = O-phospho-L-seryl-[protein] + ADP + H(+)</text>
        <dbReference type="Rhea" id="RHEA:17989"/>
        <dbReference type="Rhea" id="RHEA-COMP:9863"/>
        <dbReference type="Rhea" id="RHEA-COMP:11604"/>
        <dbReference type="ChEBI" id="CHEBI:15378"/>
        <dbReference type="ChEBI" id="CHEBI:29999"/>
        <dbReference type="ChEBI" id="CHEBI:30616"/>
        <dbReference type="ChEBI" id="CHEBI:83421"/>
        <dbReference type="ChEBI" id="CHEBI:456216"/>
        <dbReference type="EC" id="2.7.11.1"/>
    </reaction>
</comment>
<dbReference type="FunFam" id="1.10.510.10:FF:000571">
    <property type="entry name" value="Maternal embryonic leucine zipper kinase"/>
    <property type="match status" value="1"/>
</dbReference>
<dbReference type="AlphaFoldDB" id="A0A8S3ZAB9"/>
<dbReference type="Proteomes" id="UP000678393">
    <property type="component" value="Unassembled WGS sequence"/>
</dbReference>
<evidence type="ECO:0000256" key="9">
    <source>
        <dbReference type="PIRSR" id="PIRSR630616-2"/>
    </source>
</evidence>
<reference evidence="15" key="1">
    <citation type="submission" date="2021-04" db="EMBL/GenBank/DDBJ databases">
        <authorList>
            <consortium name="Molecular Ecology Group"/>
        </authorList>
    </citation>
    <scope>NUCLEOTIDE SEQUENCE</scope>
</reference>
<dbReference type="InterPro" id="IPR008271">
    <property type="entry name" value="Ser/Thr_kinase_AS"/>
</dbReference>
<evidence type="ECO:0000256" key="4">
    <source>
        <dbReference type="ARBA" id="ARBA00022777"/>
    </source>
</evidence>
<evidence type="ECO:0000256" key="2">
    <source>
        <dbReference type="ARBA" id="ARBA00022679"/>
    </source>
</evidence>
<dbReference type="InterPro" id="IPR011009">
    <property type="entry name" value="Kinase-like_dom_sf"/>
</dbReference>
<feature type="non-terminal residue" evidence="15">
    <location>
        <position position="186"/>
    </location>
</feature>
<protein>
    <recommendedName>
        <fullName evidence="14">Protein kinase domain-containing protein</fullName>
    </recommendedName>
</protein>
<keyword evidence="4" id="KW-0418">Kinase</keyword>
<keyword evidence="3 9" id="KW-0547">Nucleotide-binding</keyword>
<dbReference type="EMBL" id="CAJHNH020001964">
    <property type="protein sequence ID" value="CAG5125138.1"/>
    <property type="molecule type" value="Genomic_DNA"/>
</dbReference>
<dbReference type="PROSITE" id="PS50011">
    <property type="entry name" value="PROTEIN_KINASE_DOM"/>
    <property type="match status" value="1"/>
</dbReference>
<comment type="caution">
    <text evidence="15">The sequence shown here is derived from an EMBL/GenBank/DDBJ whole genome shotgun (WGS) entry which is preliminary data.</text>
</comment>
<feature type="compositionally biased region" description="Basic and acidic residues" evidence="13">
    <location>
        <begin position="1"/>
        <end position="14"/>
    </location>
</feature>
<dbReference type="SMART" id="SM00220">
    <property type="entry name" value="S_TKc"/>
    <property type="match status" value="1"/>
</dbReference>
<evidence type="ECO:0000256" key="1">
    <source>
        <dbReference type="ARBA" id="ARBA00022527"/>
    </source>
</evidence>
<dbReference type="Gene3D" id="1.10.510.10">
    <property type="entry name" value="Transferase(Phosphotransferase) domain 1"/>
    <property type="match status" value="1"/>
</dbReference>
<dbReference type="PROSITE" id="PS00107">
    <property type="entry name" value="PROTEIN_KINASE_ATP"/>
    <property type="match status" value="1"/>
</dbReference>
<feature type="active site" description="Proton acceptor" evidence="8">
    <location>
        <position position="171"/>
    </location>
</feature>
<dbReference type="PROSITE" id="PS00108">
    <property type="entry name" value="PROTEIN_KINASE_ST"/>
    <property type="match status" value="1"/>
</dbReference>
<feature type="binding site" evidence="9">
    <location>
        <begin position="175"/>
        <end position="176"/>
    </location>
    <ligand>
        <name>ATP</name>
        <dbReference type="ChEBI" id="CHEBI:30616"/>
    </ligand>
</feature>
<dbReference type="InterPro" id="IPR030616">
    <property type="entry name" value="Aur-like"/>
</dbReference>
<keyword evidence="16" id="KW-1185">Reference proteome</keyword>
<evidence type="ECO:0000256" key="12">
    <source>
        <dbReference type="RuleBase" id="RU000304"/>
    </source>
</evidence>
<comment type="similarity">
    <text evidence="12">Belongs to the protein kinase superfamily.</text>
</comment>
<evidence type="ECO:0000256" key="6">
    <source>
        <dbReference type="ARBA" id="ARBA00047899"/>
    </source>
</evidence>
<keyword evidence="5 9" id="KW-0067">ATP-binding</keyword>
<feature type="region of interest" description="Disordered" evidence="13">
    <location>
        <begin position="1"/>
        <end position="25"/>
    </location>
</feature>
<feature type="binding site" evidence="9">
    <location>
        <position position="77"/>
    </location>
    <ligand>
        <name>ATP</name>
        <dbReference type="ChEBI" id="CHEBI:30616"/>
    </ligand>
</feature>
<dbReference type="SUPFAM" id="SSF56112">
    <property type="entry name" value="Protein kinase-like (PK-like)"/>
    <property type="match status" value="1"/>
</dbReference>
<feature type="cross-link" description="Glycyl lysine isopeptide (Lys-Gly) (interchain with G-Cter in SUMO2)" evidence="10">
    <location>
        <position position="173"/>
    </location>
</feature>
<keyword evidence="2" id="KW-0808">Transferase</keyword>
<dbReference type="Pfam" id="PF00069">
    <property type="entry name" value="Pkinase"/>
    <property type="match status" value="1"/>
</dbReference>
<organism evidence="15 16">
    <name type="scientific">Candidula unifasciata</name>
    <dbReference type="NCBI Taxonomy" id="100452"/>
    <lineage>
        <taxon>Eukaryota</taxon>
        <taxon>Metazoa</taxon>
        <taxon>Spiralia</taxon>
        <taxon>Lophotrochozoa</taxon>
        <taxon>Mollusca</taxon>
        <taxon>Gastropoda</taxon>
        <taxon>Heterobranchia</taxon>
        <taxon>Euthyneura</taxon>
        <taxon>Panpulmonata</taxon>
        <taxon>Eupulmonata</taxon>
        <taxon>Stylommatophora</taxon>
        <taxon>Helicina</taxon>
        <taxon>Helicoidea</taxon>
        <taxon>Geomitridae</taxon>
        <taxon>Candidula</taxon>
    </lineage>
</organism>
<feature type="binding site" evidence="11">
    <location>
        <position position="81"/>
    </location>
    <ligand>
        <name>ATP</name>
        <dbReference type="ChEBI" id="CHEBI:30616"/>
    </ligand>
</feature>
<evidence type="ECO:0000313" key="15">
    <source>
        <dbReference type="EMBL" id="CAG5125138.1"/>
    </source>
</evidence>
<dbReference type="InterPro" id="IPR017441">
    <property type="entry name" value="Protein_kinase_ATP_BS"/>
</dbReference>
<evidence type="ECO:0000256" key="5">
    <source>
        <dbReference type="ARBA" id="ARBA00022840"/>
    </source>
</evidence>
<comment type="catalytic activity">
    <reaction evidence="6">
        <text>L-threonyl-[protein] + ATP = O-phospho-L-threonyl-[protein] + ADP + H(+)</text>
        <dbReference type="Rhea" id="RHEA:46608"/>
        <dbReference type="Rhea" id="RHEA-COMP:11060"/>
        <dbReference type="Rhea" id="RHEA-COMP:11605"/>
        <dbReference type="ChEBI" id="CHEBI:15378"/>
        <dbReference type="ChEBI" id="CHEBI:30013"/>
        <dbReference type="ChEBI" id="CHEBI:30616"/>
        <dbReference type="ChEBI" id="CHEBI:61977"/>
        <dbReference type="ChEBI" id="CHEBI:456216"/>
        <dbReference type="EC" id="2.7.11.1"/>
    </reaction>
</comment>
<dbReference type="InterPro" id="IPR000719">
    <property type="entry name" value="Prot_kinase_dom"/>
</dbReference>
<dbReference type="OrthoDB" id="193931at2759"/>
<keyword evidence="1 12" id="KW-0723">Serine/threonine-protein kinase</keyword>
<evidence type="ECO:0000256" key="11">
    <source>
        <dbReference type="PROSITE-ProRule" id="PRU10141"/>
    </source>
</evidence>
<feature type="domain" description="Protein kinase" evidence="14">
    <location>
        <begin position="48"/>
        <end position="186"/>
    </location>
</feature>
<evidence type="ECO:0000259" key="14">
    <source>
        <dbReference type="PROSITE" id="PS50011"/>
    </source>
</evidence>
<evidence type="ECO:0000256" key="3">
    <source>
        <dbReference type="ARBA" id="ARBA00022741"/>
    </source>
</evidence>
<dbReference type="PANTHER" id="PTHR24350">
    <property type="entry name" value="SERINE/THREONINE-PROTEIN KINASE IAL-RELATED"/>
    <property type="match status" value="1"/>
</dbReference>
<evidence type="ECO:0000256" key="7">
    <source>
        <dbReference type="ARBA" id="ARBA00048679"/>
    </source>
</evidence>
<evidence type="ECO:0000256" key="10">
    <source>
        <dbReference type="PIRSR" id="PIRSR630616-3"/>
    </source>
</evidence>
<proteinExistence type="inferred from homology"/>
<dbReference type="GO" id="GO:0005524">
    <property type="term" value="F:ATP binding"/>
    <property type="evidence" value="ECO:0007669"/>
    <property type="project" value="UniProtKB-UniRule"/>
</dbReference>
<sequence length="186" mass="21492">MGDGEIVPHSDSRRRTQSVPSDLIGNSKRATQNKLLIHNQRHSLKNKFQVLNTLGEGTYGKVKLAIDKGTGEYVALKYIKKTKIQDEMDQTRIRREIQILSSLRHEHIVNVREVFEKRDKIVLVMDYAPGGELYDYLNQMGRLSEQEARRIFRQIVSAVHHCHQNGIVHRDLKLENIILDNEGNVK</sequence>
<evidence type="ECO:0000256" key="13">
    <source>
        <dbReference type="SAM" id="MobiDB-lite"/>
    </source>
</evidence>
<dbReference type="FunFam" id="3.30.200.20:FF:000042">
    <property type="entry name" value="Aurora kinase A"/>
    <property type="match status" value="1"/>
</dbReference>
<feature type="binding site" evidence="9">
    <location>
        <begin position="126"/>
        <end position="128"/>
    </location>
    <ligand>
        <name>ATP</name>
        <dbReference type="ChEBI" id="CHEBI:30616"/>
    </ligand>
</feature>
<gene>
    <name evidence="15" type="ORF">CUNI_LOCUS10696</name>
</gene>